<keyword evidence="6 21" id="KW-1015">Disulfide bond</keyword>
<dbReference type="GO" id="GO:0042742">
    <property type="term" value="P:defense response to bacterium"/>
    <property type="evidence" value="ECO:0007669"/>
    <property type="project" value="UniProtKB-KW"/>
</dbReference>
<dbReference type="InterPro" id="IPR016090">
    <property type="entry name" value="PLA2-like_dom"/>
</dbReference>
<evidence type="ECO:0000256" key="22">
    <source>
        <dbReference type="RuleBase" id="RU003654"/>
    </source>
</evidence>
<evidence type="ECO:0000256" key="4">
    <source>
        <dbReference type="ARBA" id="ARBA00022525"/>
    </source>
</evidence>
<keyword evidence="5" id="KW-0081">Bacteriolytic enzyme</keyword>
<dbReference type="AlphaFoldDB" id="A0A8B6ZEF7"/>
<gene>
    <name evidence="26" type="primary">PLA2G2A</name>
</gene>
<evidence type="ECO:0000256" key="2">
    <source>
        <dbReference type="ARBA" id="ARBA00004613"/>
    </source>
</evidence>
<dbReference type="InterPro" id="IPR036444">
    <property type="entry name" value="PLipase_A2_dom_sf"/>
</dbReference>
<evidence type="ECO:0000256" key="23">
    <source>
        <dbReference type="RuleBase" id="RU361236"/>
    </source>
</evidence>
<evidence type="ECO:0000256" key="10">
    <source>
        <dbReference type="ARBA" id="ARBA00048015"/>
    </source>
</evidence>
<dbReference type="EC" id="3.1.1.4" evidence="23"/>
<feature type="binding site" evidence="20">
    <location>
        <position position="49"/>
    </location>
    <ligand>
        <name>Ca(2+)</name>
        <dbReference type="ChEBI" id="CHEBI:29108"/>
    </ligand>
</feature>
<protein>
    <recommendedName>
        <fullName evidence="23">Phospholipase A2</fullName>
        <ecNumber evidence="23">3.1.1.4</ecNumber>
    </recommendedName>
</protein>
<evidence type="ECO:0000256" key="8">
    <source>
        <dbReference type="ARBA" id="ARBA00036719"/>
    </source>
</evidence>
<dbReference type="Pfam" id="PF00068">
    <property type="entry name" value="Phospholip_A2_1"/>
    <property type="match status" value="1"/>
</dbReference>
<keyword evidence="23" id="KW-0443">Lipid metabolism</keyword>
<dbReference type="GO" id="GO:0006644">
    <property type="term" value="P:phospholipid metabolic process"/>
    <property type="evidence" value="ECO:0007669"/>
    <property type="project" value="InterPro"/>
</dbReference>
<dbReference type="GO" id="GO:0047498">
    <property type="term" value="F:calcium-dependent phospholipase A2 activity"/>
    <property type="evidence" value="ECO:0007669"/>
    <property type="project" value="TreeGrafter"/>
</dbReference>
<comment type="catalytic activity">
    <reaction evidence="8">
        <text>1-hexadecanoyl-2-(4Z,7Z,10Z,13Z,16Z,19Z-docosahexaenoyl)-sn-glycero-3-phosphocholine + H2O = (4Z,7Z,10Z,13Z,16Z,19Z)-docosahexaenoate + 1-hexadecanoyl-sn-glycero-3-phosphocholine + H(+)</text>
        <dbReference type="Rhea" id="RHEA:41231"/>
        <dbReference type="ChEBI" id="CHEBI:15377"/>
        <dbReference type="ChEBI" id="CHEBI:15378"/>
        <dbReference type="ChEBI" id="CHEBI:72998"/>
        <dbReference type="ChEBI" id="CHEBI:74963"/>
        <dbReference type="ChEBI" id="CHEBI:77016"/>
    </reaction>
    <physiologicalReaction direction="left-to-right" evidence="8">
        <dbReference type="Rhea" id="RHEA:41232"/>
    </physiologicalReaction>
</comment>
<dbReference type="OrthoDB" id="5841574at2759"/>
<comment type="catalytic activity">
    <reaction evidence="7">
        <text>1-hexadecanoyl-2-(9Z,12Z-octadecadienoyl)-sn-glycero-3-phosphocholine + H2O = (9Z,12Z)-octadecadienoate + 1-hexadecanoyl-sn-glycero-3-phosphocholine + H(+)</text>
        <dbReference type="Rhea" id="RHEA:40811"/>
        <dbReference type="ChEBI" id="CHEBI:15377"/>
        <dbReference type="ChEBI" id="CHEBI:15378"/>
        <dbReference type="ChEBI" id="CHEBI:30245"/>
        <dbReference type="ChEBI" id="CHEBI:72998"/>
        <dbReference type="ChEBI" id="CHEBI:73002"/>
    </reaction>
    <physiologicalReaction direction="left-to-right" evidence="7">
        <dbReference type="Rhea" id="RHEA:40812"/>
    </physiologicalReaction>
</comment>
<comment type="catalytic activity">
    <reaction evidence="14">
        <text>1-hexadecanoyl-2-(5Z,8Z,11Z,14Z-eicosatetraenoyl)-sn-glycero-3-phosphoethanolamine + H2O = 1-hexadecanoyl-sn-glycero-3-phosphoethanolamine + (5Z,8Z,11Z,14Z)-eicosatetraenoate + H(+)</text>
        <dbReference type="Rhea" id="RHEA:40431"/>
        <dbReference type="ChEBI" id="CHEBI:15377"/>
        <dbReference type="ChEBI" id="CHEBI:15378"/>
        <dbReference type="ChEBI" id="CHEBI:32395"/>
        <dbReference type="ChEBI" id="CHEBI:73004"/>
        <dbReference type="ChEBI" id="CHEBI:73009"/>
    </reaction>
    <physiologicalReaction direction="left-to-right" evidence="14">
        <dbReference type="Rhea" id="RHEA:40432"/>
    </physiologicalReaction>
</comment>
<evidence type="ECO:0000313" key="25">
    <source>
        <dbReference type="Proteomes" id="UP000694850"/>
    </source>
</evidence>
<dbReference type="PANTHER" id="PTHR11716">
    <property type="entry name" value="PHOSPHOLIPASE A2 FAMILY MEMBER"/>
    <property type="match status" value="1"/>
</dbReference>
<evidence type="ECO:0000256" key="3">
    <source>
        <dbReference type="ARBA" id="ARBA00007056"/>
    </source>
</evidence>
<proteinExistence type="inferred from homology"/>
<feature type="active site" evidence="19">
    <location>
        <position position="67"/>
    </location>
</feature>
<organism evidence="25 26">
    <name type="scientific">Orycteropus afer afer</name>
    <dbReference type="NCBI Taxonomy" id="1230840"/>
    <lineage>
        <taxon>Eukaryota</taxon>
        <taxon>Metazoa</taxon>
        <taxon>Chordata</taxon>
        <taxon>Craniata</taxon>
        <taxon>Vertebrata</taxon>
        <taxon>Euteleostomi</taxon>
        <taxon>Mammalia</taxon>
        <taxon>Eutheria</taxon>
        <taxon>Afrotheria</taxon>
        <taxon>Tubulidentata</taxon>
        <taxon>Orycteropodidae</taxon>
        <taxon>Orycteropus</taxon>
    </lineage>
</organism>
<evidence type="ECO:0000256" key="6">
    <source>
        <dbReference type="ARBA" id="ARBA00023157"/>
    </source>
</evidence>
<dbReference type="CDD" id="cd00125">
    <property type="entry name" value="PLA2c"/>
    <property type="match status" value="1"/>
</dbReference>
<dbReference type="InterPro" id="IPR001211">
    <property type="entry name" value="PLA2"/>
</dbReference>
<keyword evidence="23" id="KW-0378">Hydrolase</keyword>
<dbReference type="PROSITE" id="PS00119">
    <property type="entry name" value="PA2_ASP"/>
    <property type="match status" value="1"/>
</dbReference>
<feature type="disulfide bond" evidence="21">
    <location>
        <begin position="46"/>
        <end position="137"/>
    </location>
</feature>
<comment type="similarity">
    <text evidence="3 22">Belongs to the phospholipase A2 family.</text>
</comment>
<dbReference type="GO" id="GO:0005741">
    <property type="term" value="C:mitochondrial outer membrane"/>
    <property type="evidence" value="ECO:0007669"/>
    <property type="project" value="UniProtKB-SubCell"/>
</dbReference>
<keyword evidence="4 23" id="KW-0964">Secreted</keyword>
<dbReference type="GO" id="GO:0005576">
    <property type="term" value="C:extracellular region"/>
    <property type="evidence" value="ECO:0007669"/>
    <property type="project" value="UniProtKB-SubCell"/>
</dbReference>
<dbReference type="GeneID" id="103192798"/>
<dbReference type="GO" id="GO:0050482">
    <property type="term" value="P:arachidonate secretion"/>
    <property type="evidence" value="ECO:0007669"/>
    <property type="project" value="InterPro"/>
</dbReference>
<evidence type="ECO:0000313" key="26">
    <source>
        <dbReference type="RefSeq" id="XP_007934050.1"/>
    </source>
</evidence>
<comment type="catalytic activity">
    <reaction evidence="10">
        <text>1-hexadecanoyl-2-(9Z-octadecenoyl)-sn-glycero-3-phospho-(1'-sn-glycerol) + H2O = 1-hexadecanoyl-sn-glycero-3-phospho-(1'-sn-glycerol) + (9Z)-octadecenoate + H(+)</text>
        <dbReference type="Rhea" id="RHEA:40919"/>
        <dbReference type="ChEBI" id="CHEBI:15377"/>
        <dbReference type="ChEBI" id="CHEBI:15378"/>
        <dbReference type="ChEBI" id="CHEBI:30823"/>
        <dbReference type="ChEBI" id="CHEBI:72841"/>
        <dbReference type="ChEBI" id="CHEBI:75158"/>
    </reaction>
    <physiologicalReaction direction="left-to-right" evidence="10">
        <dbReference type="Rhea" id="RHEA:40920"/>
    </physiologicalReaction>
</comment>
<feature type="disulfide bond" evidence="21">
    <location>
        <begin position="63"/>
        <end position="117"/>
    </location>
</feature>
<keyword evidence="5" id="KW-0929">Antimicrobial</keyword>
<dbReference type="GO" id="GO:0005509">
    <property type="term" value="F:calcium ion binding"/>
    <property type="evidence" value="ECO:0007669"/>
    <property type="project" value="InterPro"/>
</dbReference>
<feature type="domain" description="Phospholipase A2-like central" evidence="24">
    <location>
        <begin position="21"/>
        <end position="138"/>
    </location>
</feature>
<feature type="disulfide bond" evidence="21">
    <location>
        <begin position="48"/>
        <end position="64"/>
    </location>
</feature>
<comment type="catalytic activity">
    <reaction evidence="15">
        <text>1-hexadecanoyl-2-(9Z-octadecenoyl)-sn-glycero-3-phosphoethanolamine + H2O = 1-hexadecanoyl-sn-glycero-3-phosphoethanolamine + (9Z)-octadecenoate + H(+)</text>
        <dbReference type="Rhea" id="RHEA:40911"/>
        <dbReference type="ChEBI" id="CHEBI:15377"/>
        <dbReference type="ChEBI" id="CHEBI:15378"/>
        <dbReference type="ChEBI" id="CHEBI:30823"/>
        <dbReference type="ChEBI" id="CHEBI:73004"/>
        <dbReference type="ChEBI" id="CHEBI:73007"/>
    </reaction>
    <physiologicalReaction direction="left-to-right" evidence="15">
        <dbReference type="Rhea" id="RHEA:40912"/>
    </physiologicalReaction>
</comment>
<keyword evidence="20 23" id="KW-0106">Calcium</keyword>
<feature type="active site" evidence="19">
    <location>
        <position position="111"/>
    </location>
</feature>
<comment type="cofactor">
    <cofactor evidence="20">
        <name>Ca(2+)</name>
        <dbReference type="ChEBI" id="CHEBI:29108"/>
    </cofactor>
    <text evidence="20">Binds 1 Ca(2+) ion per subunit.</text>
</comment>
<dbReference type="GO" id="GO:0005543">
    <property type="term" value="F:phospholipid binding"/>
    <property type="evidence" value="ECO:0007669"/>
    <property type="project" value="TreeGrafter"/>
</dbReference>
<evidence type="ECO:0000256" key="9">
    <source>
        <dbReference type="ARBA" id="ARBA00036775"/>
    </source>
</evidence>
<dbReference type="PANTHER" id="PTHR11716:SF9">
    <property type="entry name" value="PHOSPHOLIPASE A2, MEMBRANE ASSOCIATED"/>
    <property type="match status" value="1"/>
</dbReference>
<feature type="disulfide bond" evidence="21">
    <location>
        <begin position="79"/>
        <end position="103"/>
    </location>
</feature>
<feature type="binding site" evidence="20">
    <location>
        <position position="68"/>
    </location>
    <ligand>
        <name>Ca(2+)</name>
        <dbReference type="ChEBI" id="CHEBI:29108"/>
    </ligand>
</feature>
<dbReference type="CTD" id="5320"/>
<dbReference type="SMART" id="SM00085">
    <property type="entry name" value="PA2c"/>
    <property type="match status" value="1"/>
</dbReference>
<keyword evidence="25" id="KW-1185">Reference proteome</keyword>
<dbReference type="Gene3D" id="1.20.90.10">
    <property type="entry name" value="Phospholipase A2 domain"/>
    <property type="match status" value="1"/>
</dbReference>
<keyword evidence="20" id="KW-0479">Metal-binding</keyword>
<evidence type="ECO:0000256" key="18">
    <source>
        <dbReference type="ARBA" id="ARBA00049282"/>
    </source>
</evidence>
<comment type="catalytic activity">
    <reaction evidence="17">
        <text>1-hexadecanoyl-2-(9Z,12Z-octadecadienoyl)-sn-glycero-3-phosphoethanolamine + H2O = 1-hexadecanoyl-sn-glycero-3-phosphoethanolamine + (9Z,12Z)-octadecadienoate + H(+)</text>
        <dbReference type="Rhea" id="RHEA:40815"/>
        <dbReference type="ChEBI" id="CHEBI:15377"/>
        <dbReference type="ChEBI" id="CHEBI:15378"/>
        <dbReference type="ChEBI" id="CHEBI:30245"/>
        <dbReference type="ChEBI" id="CHEBI:73004"/>
        <dbReference type="ChEBI" id="CHEBI:73008"/>
    </reaction>
    <physiologicalReaction direction="left-to-right" evidence="17">
        <dbReference type="Rhea" id="RHEA:40816"/>
    </physiologicalReaction>
</comment>
<accession>A0A8B6ZEF7</accession>
<dbReference type="InterPro" id="IPR033113">
    <property type="entry name" value="PLA2_histidine"/>
</dbReference>
<feature type="binding site" evidence="20">
    <location>
        <position position="51"/>
    </location>
    <ligand>
        <name>Ca(2+)</name>
        <dbReference type="ChEBI" id="CHEBI:29108"/>
    </ligand>
</feature>
<evidence type="ECO:0000256" key="20">
    <source>
        <dbReference type="PIRSR" id="PIRSR601211-2"/>
    </source>
</evidence>
<comment type="catalytic activity">
    <reaction evidence="9">
        <text>a 1,2-diacyl-sn-glycero-3-phosphoethanolamine + H2O = a 1-acyl-sn-glycero-3-phosphoethanolamine + a fatty acid + H(+)</text>
        <dbReference type="Rhea" id="RHEA:44604"/>
        <dbReference type="ChEBI" id="CHEBI:15377"/>
        <dbReference type="ChEBI" id="CHEBI:15378"/>
        <dbReference type="ChEBI" id="CHEBI:28868"/>
        <dbReference type="ChEBI" id="CHEBI:64381"/>
        <dbReference type="ChEBI" id="CHEBI:64612"/>
    </reaction>
    <physiologicalReaction direction="left-to-right" evidence="9">
        <dbReference type="Rhea" id="RHEA:44605"/>
    </physiologicalReaction>
</comment>
<evidence type="ECO:0000256" key="21">
    <source>
        <dbReference type="PIRSR" id="PIRSR601211-3"/>
    </source>
</evidence>
<comment type="catalytic activity">
    <reaction evidence="12">
        <text>N-hexadecanoyl-1,2-di-(9Z-octadecenoyl)-sn-glycero-3-phosphoethanolamine + H2O = N-hexadecanoyl-1-(9Z-octadecenoyl)-sn-glycero-3-phosphoethanolamine + (9Z)-octadecenoate + H(+)</text>
        <dbReference type="Rhea" id="RHEA:45424"/>
        <dbReference type="ChEBI" id="CHEBI:15377"/>
        <dbReference type="ChEBI" id="CHEBI:15378"/>
        <dbReference type="ChEBI" id="CHEBI:30823"/>
        <dbReference type="ChEBI" id="CHEBI:78097"/>
        <dbReference type="ChEBI" id="CHEBI:85217"/>
    </reaction>
    <physiologicalReaction direction="left-to-right" evidence="12">
        <dbReference type="Rhea" id="RHEA:45425"/>
    </physiologicalReaction>
</comment>
<evidence type="ECO:0000256" key="5">
    <source>
        <dbReference type="ARBA" id="ARBA00022638"/>
    </source>
</evidence>
<evidence type="ECO:0000256" key="14">
    <source>
        <dbReference type="ARBA" id="ARBA00048541"/>
    </source>
</evidence>
<sequence>MKNLLLLAAIMALSLLQVQGNLLDFGRMIRFTTGKHPAYDYGFYGCYCGYGGRGTPKDNTDWCCREHDCCYDRLEFHGCSTKLQTYNFDIQGSRIVCGGQNLCERLLCQCDKTAAYCLARNLNTYKEKFRFYPNWWCSGNKPSCERQRPLLHDV</sequence>
<feature type="chain" id="PRO_5034965821" description="Phospholipase A2" evidence="23">
    <location>
        <begin position="21"/>
        <end position="154"/>
    </location>
</feature>
<feature type="binding site" evidence="20">
    <location>
        <position position="47"/>
    </location>
    <ligand>
        <name>Ca(2+)</name>
        <dbReference type="ChEBI" id="CHEBI:29108"/>
    </ligand>
</feature>
<feature type="disulfide bond" evidence="21">
    <location>
        <begin position="69"/>
        <end position="144"/>
    </location>
</feature>
<dbReference type="SUPFAM" id="SSF48619">
    <property type="entry name" value="Phospholipase A2, PLA2"/>
    <property type="match status" value="1"/>
</dbReference>
<reference evidence="26" key="1">
    <citation type="submission" date="2025-08" db="UniProtKB">
        <authorList>
            <consortium name="RefSeq"/>
        </authorList>
    </citation>
    <scope>IDENTIFICATION</scope>
</reference>
<feature type="disulfide bond" evidence="21">
    <location>
        <begin position="97"/>
        <end position="108"/>
    </location>
</feature>
<name>A0A8B6ZEF7_ORYAF</name>
<dbReference type="GO" id="GO:0031640">
    <property type="term" value="P:killing of cells of another organism"/>
    <property type="evidence" value="ECO:0007669"/>
    <property type="project" value="UniProtKB-KW"/>
</dbReference>
<evidence type="ECO:0000256" key="7">
    <source>
        <dbReference type="ARBA" id="ARBA00023408"/>
    </source>
</evidence>
<evidence type="ECO:0000256" key="15">
    <source>
        <dbReference type="ARBA" id="ARBA00048613"/>
    </source>
</evidence>
<feature type="signal peptide" evidence="23">
    <location>
        <begin position="1"/>
        <end position="20"/>
    </location>
</feature>
<evidence type="ECO:0000256" key="11">
    <source>
        <dbReference type="ARBA" id="ARBA00048080"/>
    </source>
</evidence>
<evidence type="ECO:0000259" key="24">
    <source>
        <dbReference type="SMART" id="SM00085"/>
    </source>
</evidence>
<dbReference type="GO" id="GO:0042130">
    <property type="term" value="P:negative regulation of T cell proliferation"/>
    <property type="evidence" value="ECO:0007669"/>
    <property type="project" value="TreeGrafter"/>
</dbReference>
<comment type="catalytic activity">
    <reaction evidence="11">
        <text>1,2-dihexadecanoyl-sn-glycero-3-phospho-(1'-sn-glycerol) + H2O = 1-hexadecanoyl-sn-glycero-3-phospho-(1'-sn-glycerol) + hexadecanoate + H(+)</text>
        <dbReference type="Rhea" id="RHEA:45472"/>
        <dbReference type="ChEBI" id="CHEBI:7896"/>
        <dbReference type="ChEBI" id="CHEBI:15377"/>
        <dbReference type="ChEBI" id="CHEBI:15378"/>
        <dbReference type="ChEBI" id="CHEBI:72829"/>
        <dbReference type="ChEBI" id="CHEBI:75158"/>
    </reaction>
    <physiologicalReaction direction="left-to-right" evidence="11">
        <dbReference type="Rhea" id="RHEA:45473"/>
    </physiologicalReaction>
</comment>
<comment type="catalytic activity">
    <reaction evidence="16">
        <text>1-hexadecanoyl-2-(9Z-octadecenoyl)-sn-glycero-3-phosphocholine + H2O = 1-hexadecanoyl-sn-glycero-3-phosphocholine + (9Z)-octadecenoate + H(+)</text>
        <dbReference type="Rhea" id="RHEA:38779"/>
        <dbReference type="ChEBI" id="CHEBI:15377"/>
        <dbReference type="ChEBI" id="CHEBI:15378"/>
        <dbReference type="ChEBI" id="CHEBI:30823"/>
        <dbReference type="ChEBI" id="CHEBI:72998"/>
        <dbReference type="ChEBI" id="CHEBI:73001"/>
    </reaction>
    <physiologicalReaction direction="left-to-right" evidence="16">
        <dbReference type="Rhea" id="RHEA:38780"/>
    </physiologicalReaction>
</comment>
<evidence type="ECO:0000256" key="12">
    <source>
        <dbReference type="ARBA" id="ARBA00048221"/>
    </source>
</evidence>
<comment type="catalytic activity">
    <reaction evidence="18">
        <text>1-hexadecanoyl-2-(9Z-octadecenoyl)-sn-glycero-3-phosphoglycerol + H2O = 1-hexadecanoyl-sn-glycero-3-phosphoglycerol + (9Z)-octadecenoate + H(+)</text>
        <dbReference type="Rhea" id="RHEA:44524"/>
        <dbReference type="ChEBI" id="CHEBI:15377"/>
        <dbReference type="ChEBI" id="CHEBI:15378"/>
        <dbReference type="ChEBI" id="CHEBI:30823"/>
        <dbReference type="ChEBI" id="CHEBI:84472"/>
        <dbReference type="ChEBI" id="CHEBI:84475"/>
    </reaction>
    <physiologicalReaction direction="left-to-right" evidence="18">
        <dbReference type="Rhea" id="RHEA:44525"/>
    </physiologicalReaction>
</comment>
<comment type="catalytic activity">
    <reaction evidence="13">
        <text>1,2-dihexadecanoyl-sn-glycero-3-phosphocholine + H2O = 1-hexadecanoyl-sn-glycero-3-phosphocholine + hexadecanoate + H(+)</text>
        <dbReference type="Rhea" id="RHEA:41223"/>
        <dbReference type="ChEBI" id="CHEBI:7896"/>
        <dbReference type="ChEBI" id="CHEBI:15377"/>
        <dbReference type="ChEBI" id="CHEBI:15378"/>
        <dbReference type="ChEBI" id="CHEBI:72998"/>
        <dbReference type="ChEBI" id="CHEBI:72999"/>
    </reaction>
    <physiologicalReaction direction="left-to-right" evidence="13">
        <dbReference type="Rhea" id="RHEA:41224"/>
    </physiologicalReaction>
</comment>
<evidence type="ECO:0000256" key="19">
    <source>
        <dbReference type="PIRSR" id="PIRSR601211-1"/>
    </source>
</evidence>
<evidence type="ECO:0000256" key="13">
    <source>
        <dbReference type="ARBA" id="ARBA00048227"/>
    </source>
</evidence>
<feature type="disulfide bond" evidence="21">
    <location>
        <begin position="70"/>
        <end position="110"/>
    </location>
</feature>
<dbReference type="InterPro" id="IPR033112">
    <property type="entry name" value="PLA2_Asp_AS"/>
</dbReference>
<comment type="subcellular location">
    <subcellularLocation>
        <location evidence="1">Mitochondrion outer membrane</location>
        <topology evidence="1">Peripheral membrane protein</topology>
    </subcellularLocation>
    <subcellularLocation>
        <location evidence="2 23">Secreted</location>
    </subcellularLocation>
</comment>
<dbReference type="PRINTS" id="PR00389">
    <property type="entry name" value="PHPHLIPASEA2"/>
</dbReference>
<evidence type="ECO:0000256" key="1">
    <source>
        <dbReference type="ARBA" id="ARBA00004450"/>
    </source>
</evidence>
<dbReference type="FunFam" id="1.20.90.10:FF:000001">
    <property type="entry name" value="Basic phospholipase A2 homolog"/>
    <property type="match status" value="1"/>
</dbReference>
<evidence type="ECO:0000256" key="17">
    <source>
        <dbReference type="ARBA" id="ARBA00049039"/>
    </source>
</evidence>
<dbReference type="GO" id="GO:0016042">
    <property type="term" value="P:lipid catabolic process"/>
    <property type="evidence" value="ECO:0007669"/>
    <property type="project" value="InterPro"/>
</dbReference>
<dbReference type="PROSITE" id="PS00118">
    <property type="entry name" value="PA2_HIS"/>
    <property type="match status" value="1"/>
</dbReference>
<evidence type="ECO:0000256" key="16">
    <source>
        <dbReference type="ARBA" id="ARBA00048699"/>
    </source>
</evidence>
<dbReference type="Proteomes" id="UP000694850">
    <property type="component" value="Unplaced"/>
</dbReference>
<dbReference type="RefSeq" id="XP_007934050.1">
    <property type="nucleotide sequence ID" value="XM_007935859.1"/>
</dbReference>
<keyword evidence="23" id="KW-0732">Signal</keyword>
<comment type="catalytic activity">
    <reaction evidence="23">
        <text>a 1,2-diacyl-sn-glycero-3-phosphocholine + H2O = a 1-acyl-sn-glycero-3-phosphocholine + a fatty acid + H(+)</text>
        <dbReference type="Rhea" id="RHEA:15801"/>
        <dbReference type="ChEBI" id="CHEBI:15377"/>
        <dbReference type="ChEBI" id="CHEBI:15378"/>
        <dbReference type="ChEBI" id="CHEBI:28868"/>
        <dbReference type="ChEBI" id="CHEBI:57643"/>
        <dbReference type="ChEBI" id="CHEBI:58168"/>
        <dbReference type="EC" id="3.1.1.4"/>
    </reaction>
</comment>